<dbReference type="SMART" id="SM00220">
    <property type="entry name" value="S_TKc"/>
    <property type="match status" value="1"/>
</dbReference>
<evidence type="ECO:0000313" key="2">
    <source>
        <dbReference type="Proteomes" id="UP000515154"/>
    </source>
</evidence>
<dbReference type="GO" id="GO:0005524">
    <property type="term" value="F:ATP binding"/>
    <property type="evidence" value="ECO:0007669"/>
    <property type="project" value="InterPro"/>
</dbReference>
<dbReference type="SUPFAM" id="SSF56112">
    <property type="entry name" value="Protein kinase-like (PK-like)"/>
    <property type="match status" value="1"/>
</dbReference>
<dbReference type="Proteomes" id="UP000515154">
    <property type="component" value="Unplaced"/>
</dbReference>
<sequence>MIENEVSILRKAKHPNIIRLIEEFDSPDQLFLVMELVKGGDLFELITTATKYTERTASRMTHNLLSALAYLHAAGIVHRDVKPENLL</sequence>
<dbReference type="PROSITE" id="PS50011">
    <property type="entry name" value="PROTEIN_KINASE_DOM"/>
    <property type="match status" value="1"/>
</dbReference>
<dbReference type="InterPro" id="IPR011009">
    <property type="entry name" value="Kinase-like_dom_sf"/>
</dbReference>
<gene>
    <name evidence="3" type="primary">LOC115230411</name>
</gene>
<protein>
    <submittedName>
        <fullName evidence="3">Serine/threonine-protein kinase DCLK1-like</fullName>
    </submittedName>
</protein>
<dbReference type="RefSeq" id="XP_036355544.1">
    <property type="nucleotide sequence ID" value="XM_036499651.1"/>
</dbReference>
<evidence type="ECO:0000259" key="1">
    <source>
        <dbReference type="PROSITE" id="PS50011"/>
    </source>
</evidence>
<reference evidence="3" key="1">
    <citation type="submission" date="2025-08" db="UniProtKB">
        <authorList>
            <consortium name="RefSeq"/>
        </authorList>
    </citation>
    <scope>IDENTIFICATION</scope>
</reference>
<organism evidence="2 3">
    <name type="scientific">Octopus sinensis</name>
    <name type="common">East Asian common octopus</name>
    <dbReference type="NCBI Taxonomy" id="2607531"/>
    <lineage>
        <taxon>Eukaryota</taxon>
        <taxon>Metazoa</taxon>
        <taxon>Spiralia</taxon>
        <taxon>Lophotrochozoa</taxon>
        <taxon>Mollusca</taxon>
        <taxon>Cephalopoda</taxon>
        <taxon>Coleoidea</taxon>
        <taxon>Octopodiformes</taxon>
        <taxon>Octopoda</taxon>
        <taxon>Incirrata</taxon>
        <taxon>Octopodidae</taxon>
        <taxon>Octopus</taxon>
    </lineage>
</organism>
<dbReference type="AlphaFoldDB" id="A0A7E6EJR9"/>
<feature type="domain" description="Protein kinase" evidence="1">
    <location>
        <begin position="1"/>
        <end position="87"/>
    </location>
</feature>
<name>A0A7E6EJR9_9MOLL</name>
<evidence type="ECO:0000313" key="3">
    <source>
        <dbReference type="RefSeq" id="XP_036355544.1"/>
    </source>
</evidence>
<feature type="non-terminal residue" evidence="3">
    <location>
        <position position="87"/>
    </location>
</feature>
<dbReference type="Gene3D" id="1.10.510.10">
    <property type="entry name" value="Transferase(Phosphotransferase) domain 1"/>
    <property type="match status" value="1"/>
</dbReference>
<proteinExistence type="predicted"/>
<dbReference type="PANTHER" id="PTHR24347">
    <property type="entry name" value="SERINE/THREONINE-PROTEIN KINASE"/>
    <property type="match status" value="1"/>
</dbReference>
<accession>A0A7E6EJR9</accession>
<dbReference type="GO" id="GO:0004672">
    <property type="term" value="F:protein kinase activity"/>
    <property type="evidence" value="ECO:0007669"/>
    <property type="project" value="InterPro"/>
</dbReference>
<dbReference type="InterPro" id="IPR000719">
    <property type="entry name" value="Prot_kinase_dom"/>
</dbReference>
<dbReference type="KEGG" id="osn:115230411"/>
<keyword evidence="2" id="KW-1185">Reference proteome</keyword>
<dbReference type="Pfam" id="PF00069">
    <property type="entry name" value="Pkinase"/>
    <property type="match status" value="1"/>
</dbReference>